<dbReference type="PANTHER" id="PTHR16305">
    <property type="entry name" value="TESTICULAR SOLUBLE ADENYLYL CYCLASE"/>
    <property type="match status" value="1"/>
</dbReference>
<keyword evidence="4" id="KW-1185">Reference proteome</keyword>
<organism evidence="3 4">
    <name type="scientific">Nocardioides islandensis</name>
    <dbReference type="NCBI Taxonomy" id="433663"/>
    <lineage>
        <taxon>Bacteria</taxon>
        <taxon>Bacillati</taxon>
        <taxon>Actinomycetota</taxon>
        <taxon>Actinomycetes</taxon>
        <taxon>Propionibacteriales</taxon>
        <taxon>Nocardioidaceae</taxon>
        <taxon>Nocardioides</taxon>
    </lineage>
</organism>
<dbReference type="PANTHER" id="PTHR16305:SF35">
    <property type="entry name" value="TRANSCRIPTIONAL ACTIVATOR DOMAIN"/>
    <property type="match status" value="1"/>
</dbReference>
<accession>A0A930YKK3</accession>
<sequence length="567" mass="61068">REALATNVVRQVGSHLDFRHGLLREAVYGDLMPGERAAAHRALAMAIERLFSDQPTMSQLSQLAFHWYAAHDLPAAFAASVRAGETARALGSPEALRHWARAEELYDRAAGRERPARAVVLAELAQANLDSGAYDRGRLLMADALDALAETTDPVVAARVYTAYVHAGYELEGHVTHEAAIDLAIAGLNGVSSEDLARALAVRAEWLGRQDRNEECEASAVEAIELAKALDVPRIEAMGWAARTLAAYSAGRVEALADYEERASAAYKRGGESFLAYKHQIFLARELAEGLDTKRGVAMLEGLRGAAAAAGFPRAARVAAFHLVTVLVNLGRLDEADRLVDDLLQEGPIDQVQGLSAWVRLLLAHGDAPAALDVERRWMAMVRGFASTPNYDDIVLDVAVLIANGLIAEAVEVARDYGRIMSVSDAPMTQGCVAHAVYLALDAARRARLPLDGALAARADSLVARADGAIAEGSQRTTYGVSILTARALRADLRGERSVEWWRATHDAAAHIGPGLALWPRLRMLQALLDAGERDEARTSLPEVVADAKAMGMHGVLEEALKLGRRH</sequence>
<keyword evidence="2" id="KW-0067">ATP-binding</keyword>
<dbReference type="RefSeq" id="WP_194709323.1">
    <property type="nucleotide sequence ID" value="NZ_JADKPN010000029.1"/>
</dbReference>
<gene>
    <name evidence="3" type="ORF">ISU07_23650</name>
</gene>
<evidence type="ECO:0000256" key="1">
    <source>
        <dbReference type="ARBA" id="ARBA00022741"/>
    </source>
</evidence>
<dbReference type="AlphaFoldDB" id="A0A930YKK3"/>
<dbReference type="EMBL" id="JADKPN010000029">
    <property type="protein sequence ID" value="MBF4766139.1"/>
    <property type="molecule type" value="Genomic_DNA"/>
</dbReference>
<evidence type="ECO:0008006" key="5">
    <source>
        <dbReference type="Google" id="ProtNLM"/>
    </source>
</evidence>
<dbReference type="GO" id="GO:0005737">
    <property type="term" value="C:cytoplasm"/>
    <property type="evidence" value="ECO:0007669"/>
    <property type="project" value="TreeGrafter"/>
</dbReference>
<feature type="non-terminal residue" evidence="3">
    <location>
        <position position="1"/>
    </location>
</feature>
<evidence type="ECO:0000313" key="4">
    <source>
        <dbReference type="Proteomes" id="UP000640489"/>
    </source>
</evidence>
<name>A0A930YKK3_9ACTN</name>
<dbReference type="GO" id="GO:0005524">
    <property type="term" value="F:ATP binding"/>
    <property type="evidence" value="ECO:0007669"/>
    <property type="project" value="UniProtKB-KW"/>
</dbReference>
<comment type="caution">
    <text evidence="3">The sequence shown here is derived from an EMBL/GenBank/DDBJ whole genome shotgun (WGS) entry which is preliminary data.</text>
</comment>
<proteinExistence type="predicted"/>
<protein>
    <recommendedName>
        <fullName evidence="5">LuxR family transcriptional regulator</fullName>
    </recommendedName>
</protein>
<dbReference type="Proteomes" id="UP000640489">
    <property type="component" value="Unassembled WGS sequence"/>
</dbReference>
<reference evidence="3" key="1">
    <citation type="submission" date="2020-11" db="EMBL/GenBank/DDBJ databases">
        <title>Nocardioides sp. nov., isolated from Soil of Cynanchum wilfordii Hemsley rhizosphere.</title>
        <authorList>
            <person name="Lee J.-S."/>
            <person name="Suh M.K."/>
            <person name="Kim J.-S."/>
        </authorList>
    </citation>
    <scope>NUCLEOTIDE SEQUENCE</scope>
    <source>
        <strain evidence="3">KCTC 19275</strain>
    </source>
</reference>
<keyword evidence="1" id="KW-0547">Nucleotide-binding</keyword>
<feature type="non-terminal residue" evidence="3">
    <location>
        <position position="567"/>
    </location>
</feature>
<dbReference type="GO" id="GO:0004016">
    <property type="term" value="F:adenylate cyclase activity"/>
    <property type="evidence" value="ECO:0007669"/>
    <property type="project" value="TreeGrafter"/>
</dbReference>
<evidence type="ECO:0000313" key="3">
    <source>
        <dbReference type="EMBL" id="MBF4766139.1"/>
    </source>
</evidence>
<evidence type="ECO:0000256" key="2">
    <source>
        <dbReference type="ARBA" id="ARBA00022840"/>
    </source>
</evidence>